<dbReference type="Proteomes" id="UP001360953">
    <property type="component" value="Unassembled WGS sequence"/>
</dbReference>
<dbReference type="Gene3D" id="2.120.10.30">
    <property type="entry name" value="TolB, C-terminal domain"/>
    <property type="match status" value="2"/>
</dbReference>
<dbReference type="PANTHER" id="PTHR48075">
    <property type="entry name" value="3-HYDROXYACYL-COA DEHYDROGENASE FAMILY PROTEIN"/>
    <property type="match status" value="1"/>
</dbReference>
<dbReference type="InterPro" id="IPR008927">
    <property type="entry name" value="6-PGluconate_DH-like_C_sf"/>
</dbReference>
<accession>A0ABR1LRT2</accession>
<reference evidence="4 5" key="1">
    <citation type="submission" date="2024-04" db="EMBL/GenBank/DDBJ databases">
        <title>Phyllosticta paracitricarpa is synonymous to the EU quarantine fungus P. citricarpa based on phylogenomic analyses.</title>
        <authorList>
            <consortium name="Lawrence Berkeley National Laboratory"/>
            <person name="Van ingen-buijs V.A."/>
            <person name="Van westerhoven A.C."/>
            <person name="Haridas S."/>
            <person name="Skiadas P."/>
            <person name="Martin F."/>
            <person name="Groenewald J.Z."/>
            <person name="Crous P.W."/>
            <person name="Seidl M.F."/>
        </authorList>
    </citation>
    <scope>NUCLEOTIDE SEQUENCE [LARGE SCALE GENOMIC DNA]</scope>
    <source>
        <strain evidence="4 5">CPC 17464</strain>
    </source>
</reference>
<dbReference type="InterPro" id="IPR036291">
    <property type="entry name" value="NAD(P)-bd_dom_sf"/>
</dbReference>
<dbReference type="InterPro" id="IPR013328">
    <property type="entry name" value="6PGD_dom2"/>
</dbReference>
<sequence length="610" mass="67359">MSESWSPPREYQTRPIAVLGGGVLGRRIASCWVAAGYTVNIREPSEQQRIAALKYIEENLPTYVKFTGRTPGRAFVHEDLPTALQNAWMAFECVPESRQIKIDTFAELEALAPRDCILATNSSSYKSADLIGKINNVTKRRVLNTHYFMPPAMMPVELMTCGSTAPEIFPFLVERFKETGASPYVARQESTGFIFNRLWAAIKREILTILAEGVSVPNELDAMWKQIILDPKSEPCKMMDIVGLDTVALIEEHYVKERGLPSFPVDFLRKTYLEQGKLGKKPGSKGGLIDFNSASQPPAPSPKLIALDMGFSGPVTKFSQGRVVEISSDGKILRTLFENELLPDGVDVSHADNRIFWTCMGMPGAHDGAIYSANLDGSDRRTLVSGGVINTPKQLVIEHASRKLYFSDREGLRVMRCNFDGSDLETLIQNGDSNDAAQRNDLSRWCVGITVVPQLGKFFWTQKGLPKSNTGRIFCANIATPPGQSPSSRTDVQCVLEGLPEPIDLEFHAETSSLYWTDRGELPFGNSLNRIQIDASGAAVPFNGLTEGRFKHQIVARKFNEAIGLRIDAKNGHVYVSDLGGSLYRVNLDGSGRTRLLLDDNCTFTGIALL</sequence>
<proteinExistence type="predicted"/>
<protein>
    <recommendedName>
        <fullName evidence="6">3-hydroxyacyl-CoA dehydrogenase</fullName>
    </recommendedName>
</protein>
<dbReference type="PROSITE" id="PS51120">
    <property type="entry name" value="LDLRB"/>
    <property type="match status" value="1"/>
</dbReference>
<dbReference type="InterPro" id="IPR011042">
    <property type="entry name" value="6-blade_b-propeller_TolB-like"/>
</dbReference>
<dbReference type="SUPFAM" id="SSF63825">
    <property type="entry name" value="YWTD domain"/>
    <property type="match status" value="1"/>
</dbReference>
<dbReference type="Gene3D" id="1.10.1040.10">
    <property type="entry name" value="N-(1-d-carboxylethyl)-l-norvaline Dehydrogenase, domain 2"/>
    <property type="match status" value="1"/>
</dbReference>
<organism evidence="4 5">
    <name type="scientific">Phyllosticta citribraziliensis</name>
    <dbReference type="NCBI Taxonomy" id="989973"/>
    <lineage>
        <taxon>Eukaryota</taxon>
        <taxon>Fungi</taxon>
        <taxon>Dikarya</taxon>
        <taxon>Ascomycota</taxon>
        <taxon>Pezizomycotina</taxon>
        <taxon>Dothideomycetes</taxon>
        <taxon>Dothideomycetes incertae sedis</taxon>
        <taxon>Botryosphaeriales</taxon>
        <taxon>Phyllostictaceae</taxon>
        <taxon>Phyllosticta</taxon>
    </lineage>
</organism>
<dbReference type="SUPFAM" id="SSF48179">
    <property type="entry name" value="6-phosphogluconate dehydrogenase C-terminal domain-like"/>
    <property type="match status" value="1"/>
</dbReference>
<dbReference type="EMBL" id="JBBPEH010000006">
    <property type="protein sequence ID" value="KAK7537378.1"/>
    <property type="molecule type" value="Genomic_DNA"/>
</dbReference>
<evidence type="ECO:0000256" key="1">
    <source>
        <dbReference type="ARBA" id="ARBA00023002"/>
    </source>
</evidence>
<feature type="domain" description="3-hydroxyacyl-CoA dehydrogenase C-terminal" evidence="2">
    <location>
        <begin position="192"/>
        <end position="284"/>
    </location>
</feature>
<dbReference type="PANTHER" id="PTHR48075:SF10">
    <property type="entry name" value="DEHYDROGENASE, PUTATIVE (AFU_ORTHOLOGUE AFUA_5G10070)-RELATED"/>
    <property type="match status" value="1"/>
</dbReference>
<evidence type="ECO:0000259" key="2">
    <source>
        <dbReference type="Pfam" id="PF00725"/>
    </source>
</evidence>
<dbReference type="InterPro" id="IPR006108">
    <property type="entry name" value="3HC_DH_C"/>
</dbReference>
<keyword evidence="5" id="KW-1185">Reference proteome</keyword>
<dbReference type="RefSeq" id="XP_066655529.1">
    <property type="nucleotide sequence ID" value="XM_066803642.1"/>
</dbReference>
<keyword evidence="1" id="KW-0560">Oxidoreductase</keyword>
<dbReference type="SUPFAM" id="SSF51735">
    <property type="entry name" value="NAD(P)-binding Rossmann-fold domains"/>
    <property type="match status" value="1"/>
</dbReference>
<evidence type="ECO:0008006" key="6">
    <source>
        <dbReference type="Google" id="ProtNLM"/>
    </source>
</evidence>
<evidence type="ECO:0000313" key="4">
    <source>
        <dbReference type="EMBL" id="KAK7537378.1"/>
    </source>
</evidence>
<dbReference type="GeneID" id="92036548"/>
<gene>
    <name evidence="4" type="ORF">J3D65DRAFT_677360</name>
</gene>
<comment type="caution">
    <text evidence="4">The sequence shown here is derived from an EMBL/GenBank/DDBJ whole genome shotgun (WGS) entry which is preliminary data.</text>
</comment>
<dbReference type="Gene3D" id="3.40.50.720">
    <property type="entry name" value="NAD(P)-binding Rossmann-like Domain"/>
    <property type="match status" value="1"/>
</dbReference>
<dbReference type="Pfam" id="PF02737">
    <property type="entry name" value="3HCDH_N"/>
    <property type="match status" value="1"/>
</dbReference>
<dbReference type="Pfam" id="PF00725">
    <property type="entry name" value="3HCDH"/>
    <property type="match status" value="1"/>
</dbReference>
<name>A0ABR1LRT2_9PEZI</name>
<feature type="domain" description="3-hydroxyacyl-CoA dehydrogenase NAD binding" evidence="3">
    <location>
        <begin position="16"/>
        <end position="186"/>
    </location>
</feature>
<dbReference type="InterPro" id="IPR000033">
    <property type="entry name" value="LDLR_classB_rpt"/>
</dbReference>
<evidence type="ECO:0000313" key="5">
    <source>
        <dbReference type="Proteomes" id="UP001360953"/>
    </source>
</evidence>
<dbReference type="SMART" id="SM00135">
    <property type="entry name" value="LY"/>
    <property type="match status" value="4"/>
</dbReference>
<evidence type="ECO:0000259" key="3">
    <source>
        <dbReference type="Pfam" id="PF02737"/>
    </source>
</evidence>
<dbReference type="InterPro" id="IPR006176">
    <property type="entry name" value="3-OHacyl-CoA_DH_NAD-bd"/>
</dbReference>